<sequence>MAKISSPSFVLSLELKKNPLLFSVAFDELEICRAMYNTILSQYLKLEKQMKREKRYKKLIRQLKAVSKKLEKDEQNKALIKDKKQIKDDLKTLREKYHLTEYSSHVWVKPIREHFGNRVNAAVAQKIATRAWNTFSRKLFGKAKKVRFIRKDEMDSFEGKTNKTGWRYIDGNIVYKDLQSPLILKKKDQYALEIIRHLEKKTEFSFKVTSKGETKTVQDFYRVKYVRIVKKEIRGKVRLFADLVIAGYPPSKNRKLGKGKVGLDIGISTVAVSALTKVSLVNLAEQVKEISREITLTQRKMDRSKRTTNPQNFHVDGTIKKGKKYWVFSTRYKKLRAKLKEFHRKQAVIRTLSHRTLANRLLELGDTFYIETMNFKALQKRKKETEVSVKTGKYKRKKRFGKSLGHRAPAKRCCW</sequence>
<gene>
    <name evidence="2" type="ORF">B4102_1444</name>
</gene>
<keyword evidence="3" id="KW-1185">Reference proteome</keyword>
<dbReference type="Proteomes" id="UP000075666">
    <property type="component" value="Unassembled WGS sequence"/>
</dbReference>
<comment type="caution">
    <text evidence="2">The sequence shown here is derived from an EMBL/GenBank/DDBJ whole genome shotgun (WGS) entry which is preliminary data.</text>
</comment>
<organism evidence="2 3">
    <name type="scientific">Heyndrickxia sporothermodurans</name>
    <dbReference type="NCBI Taxonomy" id="46224"/>
    <lineage>
        <taxon>Bacteria</taxon>
        <taxon>Bacillati</taxon>
        <taxon>Bacillota</taxon>
        <taxon>Bacilli</taxon>
        <taxon>Bacillales</taxon>
        <taxon>Bacillaceae</taxon>
        <taxon>Heyndrickxia</taxon>
    </lineage>
</organism>
<dbReference type="AlphaFoldDB" id="A0A150KMB9"/>
<dbReference type="EMBL" id="LQYN01000097">
    <property type="protein sequence ID" value="KYC95173.1"/>
    <property type="molecule type" value="Genomic_DNA"/>
</dbReference>
<accession>A0A150KMB9</accession>
<proteinExistence type="predicted"/>
<evidence type="ECO:0000313" key="2">
    <source>
        <dbReference type="EMBL" id="KYC95173.1"/>
    </source>
</evidence>
<evidence type="ECO:0008006" key="4">
    <source>
        <dbReference type="Google" id="ProtNLM"/>
    </source>
</evidence>
<dbReference type="OrthoDB" id="1652909at2"/>
<name>A0A150KMB9_9BACI</name>
<dbReference type="PATRIC" id="fig|46224.3.peg.185"/>
<evidence type="ECO:0000256" key="1">
    <source>
        <dbReference type="SAM" id="Coils"/>
    </source>
</evidence>
<protein>
    <recommendedName>
        <fullName evidence="4">Transposase</fullName>
    </recommendedName>
</protein>
<feature type="coiled-coil region" evidence="1">
    <location>
        <begin position="46"/>
        <end position="96"/>
    </location>
</feature>
<reference evidence="2 3" key="1">
    <citation type="submission" date="2016-01" db="EMBL/GenBank/DDBJ databases">
        <title>Genome Sequences of Twelve Sporeforming Bacillus Species Isolated from Foods.</title>
        <authorList>
            <person name="Berendsen E.M."/>
            <person name="Wells-Bennik M.H."/>
            <person name="Krawcyk A.O."/>
            <person name="De Jong A."/>
            <person name="Holsappel S."/>
            <person name="Eijlander R.T."/>
            <person name="Kuipers O.P."/>
        </authorList>
    </citation>
    <scope>NUCLEOTIDE SEQUENCE [LARGE SCALE GENOMIC DNA]</scope>
    <source>
        <strain evidence="2 3">B4102</strain>
    </source>
</reference>
<dbReference type="STRING" id="46224.B4102_1444"/>
<keyword evidence="1" id="KW-0175">Coiled coil</keyword>
<dbReference type="RefSeq" id="WP_066234636.1">
    <property type="nucleotide sequence ID" value="NZ_JARMRW010000100.1"/>
</dbReference>
<evidence type="ECO:0000313" key="3">
    <source>
        <dbReference type="Proteomes" id="UP000075666"/>
    </source>
</evidence>